<dbReference type="EMBL" id="KN848572">
    <property type="protein sequence ID" value="KIR82206.1"/>
    <property type="molecule type" value="Genomic_DNA"/>
</dbReference>
<organism evidence="6 7">
    <name type="scientific">Cryptococcus gattii EJB2</name>
    <dbReference type="NCBI Taxonomy" id="1296103"/>
    <lineage>
        <taxon>Eukaryota</taxon>
        <taxon>Fungi</taxon>
        <taxon>Dikarya</taxon>
        <taxon>Basidiomycota</taxon>
        <taxon>Agaricomycotina</taxon>
        <taxon>Tremellomycetes</taxon>
        <taxon>Tremellales</taxon>
        <taxon>Cryptococcaceae</taxon>
        <taxon>Cryptococcus</taxon>
        <taxon>Cryptococcus gattii species complex</taxon>
    </lineage>
</organism>
<evidence type="ECO:0000256" key="3">
    <source>
        <dbReference type="ARBA" id="ARBA00022833"/>
    </source>
</evidence>
<dbReference type="InterPro" id="IPR002931">
    <property type="entry name" value="Transglutaminase-like"/>
</dbReference>
<feature type="domain" description="Transglutaminase-like" evidence="5">
    <location>
        <begin position="221"/>
        <end position="276"/>
    </location>
</feature>
<dbReference type="InterPro" id="IPR050883">
    <property type="entry name" value="PNGase"/>
</dbReference>
<dbReference type="InterPro" id="IPR038765">
    <property type="entry name" value="Papain-like_cys_pep_sf"/>
</dbReference>
<dbReference type="SUPFAM" id="SSF54001">
    <property type="entry name" value="Cysteine proteinases"/>
    <property type="match status" value="1"/>
</dbReference>
<keyword evidence="3" id="KW-0862">Zinc</keyword>
<evidence type="ECO:0000259" key="5">
    <source>
        <dbReference type="SMART" id="SM00460"/>
    </source>
</evidence>
<dbReference type="Gene3D" id="2.20.25.10">
    <property type="match status" value="1"/>
</dbReference>
<dbReference type="CDD" id="cd01951">
    <property type="entry name" value="lectin_L-type"/>
    <property type="match status" value="1"/>
</dbReference>
<dbReference type="SMART" id="SM00460">
    <property type="entry name" value="TGc"/>
    <property type="match status" value="1"/>
</dbReference>
<reference evidence="6 7" key="1">
    <citation type="submission" date="2015-01" db="EMBL/GenBank/DDBJ databases">
        <title>The Genome Sequence of Cryptococcus gattii EJB2.</title>
        <authorList>
            <consortium name="The Broad Institute Genomics Platform"/>
            <person name="Cuomo C."/>
            <person name="Litvintseva A."/>
            <person name="Chen Y."/>
            <person name="Heitman J."/>
            <person name="Sun S."/>
            <person name="Springer D."/>
            <person name="Dromer F."/>
            <person name="Young S."/>
            <person name="Zeng Q."/>
            <person name="Gargeya S."/>
            <person name="Abouelleil A."/>
            <person name="Alvarado L."/>
            <person name="Chapman S.B."/>
            <person name="Gainer-Dewar J."/>
            <person name="Goldberg J."/>
            <person name="Griggs A."/>
            <person name="Gujja S."/>
            <person name="Hansen M."/>
            <person name="Howarth C."/>
            <person name="Imamovic A."/>
            <person name="Larimer J."/>
            <person name="Murphy C."/>
            <person name="Naylor J."/>
            <person name="Pearson M."/>
            <person name="Priest M."/>
            <person name="Roberts A."/>
            <person name="Saif S."/>
            <person name="Shea T."/>
            <person name="Sykes S."/>
            <person name="Wortman J."/>
            <person name="Nusbaum C."/>
            <person name="Birren B."/>
        </authorList>
    </citation>
    <scope>NUCLEOTIDE SEQUENCE [LARGE SCALE GENOMIC DNA]</scope>
    <source>
        <strain evidence="6 7">EJB2</strain>
    </source>
</reference>
<gene>
    <name evidence="6" type="ORF">I306_00696</name>
</gene>
<evidence type="ECO:0000256" key="2">
    <source>
        <dbReference type="ARBA" id="ARBA00022723"/>
    </source>
</evidence>
<keyword evidence="2" id="KW-0479">Metal-binding</keyword>
<feature type="region of interest" description="Disordered" evidence="4">
    <location>
        <begin position="637"/>
        <end position="663"/>
    </location>
</feature>
<dbReference type="InterPro" id="IPR013320">
    <property type="entry name" value="ConA-like_dom_sf"/>
</dbReference>
<dbReference type="InterPro" id="IPR056573">
    <property type="entry name" value="Lectin_L-type_dom"/>
</dbReference>
<evidence type="ECO:0000313" key="7">
    <source>
        <dbReference type="Proteomes" id="UP000054272"/>
    </source>
</evidence>
<dbReference type="PANTHER" id="PTHR12143:SF19">
    <property type="entry name" value="PEPTIDE-N(4)-(N-ACETYL-BETA-GLUCOSAMINYL)ASPARAGINE AMIDASE"/>
    <property type="match status" value="1"/>
</dbReference>
<name>A0ABR5C2W1_9TREE</name>
<dbReference type="SUPFAM" id="SSF49899">
    <property type="entry name" value="Concanavalin A-like lectins/glucanases"/>
    <property type="match status" value="1"/>
</dbReference>
<proteinExistence type="inferred from homology"/>
<evidence type="ECO:0000256" key="1">
    <source>
        <dbReference type="ARBA" id="ARBA00009390"/>
    </source>
</evidence>
<evidence type="ECO:0000256" key="4">
    <source>
        <dbReference type="SAM" id="MobiDB-lite"/>
    </source>
</evidence>
<dbReference type="Gene3D" id="2.60.120.200">
    <property type="match status" value="1"/>
</dbReference>
<accession>A0ABR5C2W1</accession>
<dbReference type="Gene3D" id="3.10.620.30">
    <property type="match status" value="1"/>
</dbReference>
<sequence>MFNKPSGAPSRDYQAYTPSPDYQTYVHIVNYIAAALAAGIYQGIPQLSVPSPREVGDLNRLWREYFLTHQSEVLSFFRRRRTEVSDDMQDVIRNLQQHTYSLRDPRGNSNMLGVSEYEVCTLIPDMTSSIAFISSNPPFRPFDQVDAEVLALCRWFKNDYMRWVDPIRCPACDGSTFSAGTVPPDRTERWNGAARVELHVCKDKNCATQRRFPRYEKVSTLLRTKEGRCGEWAHLFYVFLRAKHIESRYVWNSEDHVWCEYWSPSLRHWVHVDPCEGAINKPLVYALGWGKKQGFCLAFGPYGAEDVSAAYINDFEGDCQIRRRARGWRERDLRRALYAQTVELRLKMGAPQRSRLESMDQLQALWLSDREGRIREAEKSELVGRISGPDDWKKLRDEMGLNATTIQKPQYTVVSDLESDNEALVLFGDAHLDGNTIVLTTGNSQTSAVFHPHPVDQSDTFSCTVTFRLTSPPGAGEADGIGIVFVPKKALGLGGYGMGYSGLGDKGDFAVEVDTYRTQDYADDPPTPHISVHSPPEAHHRNSIGCTAPGTLPHLSDGKEHRLQILYRGEDRRVRGYLTIPPEANVKEGTDIEVFDIDIPSANEQNPWFIGVTGSCGGLWQKQEIVNWSLQLVTLDDGQTRSQKSSGKAKAEGQRDDEERDNI</sequence>
<dbReference type="Proteomes" id="UP000054272">
    <property type="component" value="Unassembled WGS sequence"/>
</dbReference>
<evidence type="ECO:0000313" key="6">
    <source>
        <dbReference type="EMBL" id="KIR82206.1"/>
    </source>
</evidence>
<dbReference type="PANTHER" id="PTHR12143">
    <property type="entry name" value="PEPTIDE N-GLYCANASE PNGASE -RELATED"/>
    <property type="match status" value="1"/>
</dbReference>
<comment type="similarity">
    <text evidence="1">Belongs to the transglutaminase-like superfamily. PNGase family.</text>
</comment>
<protein>
    <submittedName>
        <fullName evidence="6">Peptide-N4-(N-acetyl-beta-glucosaminyl)asparagine amidase</fullName>
    </submittedName>
</protein>
<dbReference type="Pfam" id="PF01841">
    <property type="entry name" value="Transglut_core"/>
    <property type="match status" value="1"/>
</dbReference>
<keyword evidence="7" id="KW-1185">Reference proteome</keyword>